<feature type="non-terminal residue" evidence="2">
    <location>
        <position position="1"/>
    </location>
</feature>
<feature type="non-terminal residue" evidence="2">
    <location>
        <position position="340"/>
    </location>
</feature>
<feature type="compositionally biased region" description="Basic residues" evidence="1">
    <location>
        <begin position="124"/>
        <end position="138"/>
    </location>
</feature>
<feature type="compositionally biased region" description="Basic and acidic residues" evidence="1">
    <location>
        <begin position="324"/>
        <end position="340"/>
    </location>
</feature>
<feature type="compositionally biased region" description="Basic and acidic residues" evidence="1">
    <location>
        <begin position="271"/>
        <end position="294"/>
    </location>
</feature>
<protein>
    <submittedName>
        <fullName evidence="2">3-oxoacyl-[ACP] synthase III in alkane synthesis cluster</fullName>
    </submittedName>
</protein>
<feature type="region of interest" description="Disordered" evidence="1">
    <location>
        <begin position="1"/>
        <end position="248"/>
    </location>
</feature>
<feature type="region of interest" description="Disordered" evidence="1">
    <location>
        <begin position="271"/>
        <end position="340"/>
    </location>
</feature>
<organism evidence="2">
    <name type="scientific">uncultured Friedmanniella sp</name>
    <dbReference type="NCBI Taxonomy" id="335381"/>
    <lineage>
        <taxon>Bacteria</taxon>
        <taxon>Bacillati</taxon>
        <taxon>Actinomycetota</taxon>
        <taxon>Actinomycetes</taxon>
        <taxon>Propionibacteriales</taxon>
        <taxon>Nocardioidaceae</taxon>
        <taxon>Friedmanniella</taxon>
        <taxon>environmental samples</taxon>
    </lineage>
</organism>
<gene>
    <name evidence="2" type="ORF">AVDCRST_MAG48-48</name>
</gene>
<feature type="compositionally biased region" description="Basic residues" evidence="1">
    <location>
        <begin position="21"/>
        <end position="39"/>
    </location>
</feature>
<feature type="compositionally biased region" description="Basic and acidic residues" evidence="1">
    <location>
        <begin position="139"/>
        <end position="149"/>
    </location>
</feature>
<feature type="compositionally biased region" description="Basic and acidic residues" evidence="1">
    <location>
        <begin position="1"/>
        <end position="15"/>
    </location>
</feature>
<evidence type="ECO:0000313" key="2">
    <source>
        <dbReference type="EMBL" id="CAA9284960.1"/>
    </source>
</evidence>
<dbReference type="AlphaFoldDB" id="A0A6J4JR30"/>
<proteinExistence type="predicted"/>
<sequence>ERERNLSAERHEHPGGVRGRGTGRGHVGRLRPAAGRHLRACRDAARHAGAAGGGQGAPLVARGRQLRRRRRDGGREGPGRVGHRPVPGRPGHQHLGVPLPPGALHRRRGAPPAGTAHQLPQLRPRQRLPRLRQRHPARRHDDRRGPDRVRARRRRRGLARAAREHDRPPAALRDHRRGGQGGVRQPDHRLRGRRHGAGPHRPAPRGPPRRRRGHPRRQRAPRPLRRRPQRHAHRQPGALPGRHRAGRRHLARRLGRLRLVRGRLLHVPPDLREAHRDHGAGRGRDAGAVPDDRHHLRQPGPRGRAVHAGAERRQAPGRHAGHAAGDRLGAEHLLRRDHLV</sequence>
<reference evidence="2" key="1">
    <citation type="submission" date="2020-02" db="EMBL/GenBank/DDBJ databases">
        <authorList>
            <person name="Meier V. D."/>
        </authorList>
    </citation>
    <scope>NUCLEOTIDE SEQUENCE</scope>
    <source>
        <strain evidence="2">AVDCRST_MAG48</strain>
    </source>
</reference>
<feature type="compositionally biased region" description="Basic residues" evidence="1">
    <location>
        <begin position="207"/>
        <end position="234"/>
    </location>
</feature>
<evidence type="ECO:0000256" key="1">
    <source>
        <dbReference type="SAM" id="MobiDB-lite"/>
    </source>
</evidence>
<name>A0A6J4JR30_9ACTN</name>
<accession>A0A6J4JR30</accession>
<dbReference type="EMBL" id="CADCTS010000007">
    <property type="protein sequence ID" value="CAA9284960.1"/>
    <property type="molecule type" value="Genomic_DNA"/>
</dbReference>